<evidence type="ECO:0000313" key="1">
    <source>
        <dbReference type="EMBL" id="ALJ89908.1"/>
    </source>
</evidence>
<evidence type="ECO:0000313" key="2">
    <source>
        <dbReference type="Proteomes" id="UP000058660"/>
    </source>
</evidence>
<gene>
    <name evidence="1" type="ORF">TO73_0027</name>
</gene>
<dbReference type="EMBL" id="CP010822">
    <property type="protein sequence ID" value="ALJ89908.1"/>
    <property type="molecule type" value="Genomic_DNA"/>
</dbReference>
<dbReference type="Proteomes" id="UP000058660">
    <property type="component" value="Chromosome"/>
</dbReference>
<sequence>MGQVMDAPFPQEEALEAFFTLKRSRLLIPLQEVLSARTLVSQHGVPESGLWRGFSGALTAAKAAVGYLGGIQAEDLWAP</sequence>
<accession>A0ABM5VIJ5</accession>
<proteinExistence type="predicted"/>
<name>A0ABM5VIJ5_THEA5</name>
<reference evidence="2" key="1">
    <citation type="journal article" date="2015" name="PLoS ONE">
        <title>Complete Genome Sequence of Thermus aquaticus Y51MC23.</title>
        <authorList>
            <person name="Brumm P.J."/>
            <person name="Monsma S."/>
            <person name="Keough B."/>
            <person name="Jasinovica S."/>
            <person name="Ferguson E."/>
            <person name="Schoenfeld T."/>
            <person name="Lodes M."/>
            <person name="Mead D.A."/>
        </authorList>
    </citation>
    <scope>NUCLEOTIDE SEQUENCE [LARGE SCALE GENOMIC DNA]</scope>
    <source>
        <strain evidence="2">BAA-2747 / Y51MC23</strain>
    </source>
</reference>
<organism evidence="1 2">
    <name type="scientific">Thermus aquaticus (strain ATCC BAA-2747 / Y51MC23)</name>
    <dbReference type="NCBI Taxonomy" id="498848"/>
    <lineage>
        <taxon>Bacteria</taxon>
        <taxon>Thermotogati</taxon>
        <taxon>Deinococcota</taxon>
        <taxon>Deinococci</taxon>
        <taxon>Thermales</taxon>
        <taxon>Thermaceae</taxon>
        <taxon>Thermus</taxon>
    </lineage>
</organism>
<protein>
    <submittedName>
        <fullName evidence="1">Uncharacterized protein</fullName>
    </submittedName>
</protein>
<keyword evidence="2" id="KW-1185">Reference proteome</keyword>